<dbReference type="InterPro" id="IPR036873">
    <property type="entry name" value="Rhodanese-like_dom_sf"/>
</dbReference>
<feature type="domain" description="Rhodanese" evidence="2">
    <location>
        <begin position="30"/>
        <end position="119"/>
    </location>
</feature>
<evidence type="ECO:0000259" key="2">
    <source>
        <dbReference type="PROSITE" id="PS50206"/>
    </source>
</evidence>
<dbReference type="CDD" id="cd00158">
    <property type="entry name" value="RHOD"/>
    <property type="match status" value="1"/>
</dbReference>
<feature type="compositionally biased region" description="Basic and acidic residues" evidence="1">
    <location>
        <begin position="1"/>
        <end position="16"/>
    </location>
</feature>
<dbReference type="InterPro" id="IPR001763">
    <property type="entry name" value="Rhodanese-like_dom"/>
</dbReference>
<proteinExistence type="predicted"/>
<dbReference type="PANTHER" id="PTHR44086">
    <property type="entry name" value="THIOSULFATE SULFURTRANSFERASE RDL2, MITOCHONDRIAL-RELATED"/>
    <property type="match status" value="1"/>
</dbReference>
<dbReference type="SMART" id="SM00450">
    <property type="entry name" value="RHOD"/>
    <property type="match status" value="1"/>
</dbReference>
<keyword evidence="3" id="KW-0808">Transferase</keyword>
<dbReference type="EMBL" id="CADCVK010000297">
    <property type="protein sequence ID" value="CAA9488500.1"/>
    <property type="molecule type" value="Genomic_DNA"/>
</dbReference>
<dbReference type="SUPFAM" id="SSF52821">
    <property type="entry name" value="Rhodanese/Cell cycle control phosphatase"/>
    <property type="match status" value="1"/>
</dbReference>
<name>A0A6J4SCX9_9ACTN</name>
<evidence type="ECO:0000313" key="3">
    <source>
        <dbReference type="EMBL" id="CAA9488500.1"/>
    </source>
</evidence>
<organism evidence="3">
    <name type="scientific">uncultured Rubrobacteraceae bacterium</name>
    <dbReference type="NCBI Taxonomy" id="349277"/>
    <lineage>
        <taxon>Bacteria</taxon>
        <taxon>Bacillati</taxon>
        <taxon>Actinomycetota</taxon>
        <taxon>Rubrobacteria</taxon>
        <taxon>Rubrobacterales</taxon>
        <taxon>Rubrobacteraceae</taxon>
        <taxon>environmental samples</taxon>
    </lineage>
</organism>
<reference evidence="3" key="1">
    <citation type="submission" date="2020-02" db="EMBL/GenBank/DDBJ databases">
        <authorList>
            <person name="Meier V. D."/>
        </authorList>
    </citation>
    <scope>NUCLEOTIDE SEQUENCE</scope>
    <source>
        <strain evidence="3">AVDCRST_MAG12</strain>
    </source>
</reference>
<gene>
    <name evidence="3" type="ORF">AVDCRST_MAG12-1956</name>
</gene>
<dbReference type="AlphaFoldDB" id="A0A6J4SCX9"/>
<dbReference type="PROSITE" id="PS50206">
    <property type="entry name" value="RHODANESE_3"/>
    <property type="match status" value="1"/>
</dbReference>
<evidence type="ECO:0000256" key="1">
    <source>
        <dbReference type="SAM" id="MobiDB-lite"/>
    </source>
</evidence>
<feature type="region of interest" description="Disordered" evidence="1">
    <location>
        <begin position="1"/>
        <end position="33"/>
    </location>
</feature>
<dbReference type="PANTHER" id="PTHR44086:SF13">
    <property type="entry name" value="THIOSULFATE SULFURTRANSFERASE PSPE"/>
    <property type="match status" value="1"/>
</dbReference>
<accession>A0A6J4SCX9</accession>
<dbReference type="GO" id="GO:0004792">
    <property type="term" value="F:thiosulfate-cyanide sulfurtransferase activity"/>
    <property type="evidence" value="ECO:0007669"/>
    <property type="project" value="TreeGrafter"/>
</dbReference>
<sequence length="119" mass="12804">MAKSYEDLVSEAKAETEQTDAETVHDAVGSGEDVTVLDVREPDEFEAGHIPGAKPLPRGLLEYKAAEELPDKDARIVVHCALGGRGSLAAKSLKEMGYTNVANMEGGLSAWREKGYEVE</sequence>
<dbReference type="Gene3D" id="3.40.250.10">
    <property type="entry name" value="Rhodanese-like domain"/>
    <property type="match status" value="1"/>
</dbReference>
<protein>
    <submittedName>
        <fullName evidence="3">Rhodanese-related sulfurtransferase</fullName>
    </submittedName>
</protein>
<dbReference type="Pfam" id="PF00581">
    <property type="entry name" value="Rhodanese"/>
    <property type="match status" value="1"/>
</dbReference>